<evidence type="ECO:0000256" key="3">
    <source>
        <dbReference type="ARBA" id="ARBA00001964"/>
    </source>
</evidence>
<protein>
    <recommendedName>
        <fullName evidence="6">pyruvate decarboxylase</fullName>
        <ecNumber evidence="6">4.1.1.1</ecNumber>
    </recommendedName>
</protein>
<evidence type="ECO:0000256" key="9">
    <source>
        <dbReference type="ARBA" id="ARBA00022842"/>
    </source>
</evidence>
<dbReference type="InterPro" id="IPR012110">
    <property type="entry name" value="PDC/IPDC-like"/>
</dbReference>
<dbReference type="EC" id="4.1.1.1" evidence="6"/>
<keyword evidence="11" id="KW-0456">Lyase</keyword>
<dbReference type="eggNOG" id="KOG1184">
    <property type="taxonomic scope" value="Eukaryota"/>
</dbReference>
<dbReference type="OMA" id="MWIKSED"/>
<evidence type="ECO:0000256" key="1">
    <source>
        <dbReference type="ARBA" id="ARBA00001041"/>
    </source>
</evidence>
<dbReference type="HOGENOM" id="CLU_013748_0_1_1"/>
<reference evidence="13 14" key="1">
    <citation type="journal article" date="2011" name="Science">
        <title>The Selaginella genome identifies genetic changes associated with the evolution of vascular plants.</title>
        <authorList>
            <person name="Banks J.A."/>
            <person name="Nishiyama T."/>
            <person name="Hasebe M."/>
            <person name="Bowman J.L."/>
            <person name="Gribskov M."/>
            <person name="dePamphilis C."/>
            <person name="Albert V.A."/>
            <person name="Aono N."/>
            <person name="Aoyama T."/>
            <person name="Ambrose B.A."/>
            <person name="Ashton N.W."/>
            <person name="Axtell M.J."/>
            <person name="Barker E."/>
            <person name="Barker M.S."/>
            <person name="Bennetzen J.L."/>
            <person name="Bonawitz N.D."/>
            <person name="Chapple C."/>
            <person name="Cheng C."/>
            <person name="Correa L.G."/>
            <person name="Dacre M."/>
            <person name="DeBarry J."/>
            <person name="Dreyer I."/>
            <person name="Elias M."/>
            <person name="Engstrom E.M."/>
            <person name="Estelle M."/>
            <person name="Feng L."/>
            <person name="Finet C."/>
            <person name="Floyd S.K."/>
            <person name="Frommer W.B."/>
            <person name="Fujita T."/>
            <person name="Gramzow L."/>
            <person name="Gutensohn M."/>
            <person name="Harholt J."/>
            <person name="Hattori M."/>
            <person name="Heyl A."/>
            <person name="Hirai T."/>
            <person name="Hiwatashi Y."/>
            <person name="Ishikawa M."/>
            <person name="Iwata M."/>
            <person name="Karol K.G."/>
            <person name="Koehler B."/>
            <person name="Kolukisaoglu U."/>
            <person name="Kubo M."/>
            <person name="Kurata T."/>
            <person name="Lalonde S."/>
            <person name="Li K."/>
            <person name="Li Y."/>
            <person name="Litt A."/>
            <person name="Lyons E."/>
            <person name="Manning G."/>
            <person name="Maruyama T."/>
            <person name="Michael T.P."/>
            <person name="Mikami K."/>
            <person name="Miyazaki S."/>
            <person name="Morinaga S."/>
            <person name="Murata T."/>
            <person name="Mueller-Roeber B."/>
            <person name="Nelson D.R."/>
            <person name="Obara M."/>
            <person name="Oguri Y."/>
            <person name="Olmstead R.G."/>
            <person name="Onodera N."/>
            <person name="Petersen B.L."/>
            <person name="Pils B."/>
            <person name="Prigge M."/>
            <person name="Rensing S.A."/>
            <person name="Riano-Pachon D.M."/>
            <person name="Roberts A.W."/>
            <person name="Sato Y."/>
            <person name="Scheller H.V."/>
            <person name="Schulz B."/>
            <person name="Schulz C."/>
            <person name="Shakirov E.V."/>
            <person name="Shibagaki N."/>
            <person name="Shinohara N."/>
            <person name="Shippen D.E."/>
            <person name="Soerensen I."/>
            <person name="Sotooka R."/>
            <person name="Sugimoto N."/>
            <person name="Sugita M."/>
            <person name="Sumikawa N."/>
            <person name="Tanurdzic M."/>
            <person name="Theissen G."/>
            <person name="Ulvskov P."/>
            <person name="Wakazuki S."/>
            <person name="Weng J.K."/>
            <person name="Willats W.W."/>
            <person name="Wipf D."/>
            <person name="Wolf P.G."/>
            <person name="Yang L."/>
            <person name="Zimmer A.D."/>
            <person name="Zhu Q."/>
            <person name="Mitros T."/>
            <person name="Hellsten U."/>
            <person name="Loque D."/>
            <person name="Otillar R."/>
            <person name="Salamov A."/>
            <person name="Schmutz J."/>
            <person name="Shapiro H."/>
            <person name="Lindquist E."/>
            <person name="Lucas S."/>
            <person name="Rokhsar D."/>
            <person name="Grigoriev I.V."/>
        </authorList>
    </citation>
    <scope>NUCLEOTIDE SEQUENCE [LARGE SCALE GENOMIC DNA]</scope>
</reference>
<accession>D8S196</accession>
<dbReference type="GO" id="GO:0004737">
    <property type="term" value="F:pyruvate decarboxylase activity"/>
    <property type="evidence" value="ECO:0007669"/>
    <property type="project" value="UniProtKB-EC"/>
</dbReference>
<keyword evidence="8" id="KW-0210">Decarboxylase</keyword>
<dbReference type="EMBL" id="GL377598">
    <property type="protein sequence ID" value="EFJ21808.1"/>
    <property type="molecule type" value="Genomic_DNA"/>
</dbReference>
<dbReference type="Pfam" id="PF02775">
    <property type="entry name" value="TPP_enzyme_C"/>
    <property type="match status" value="1"/>
</dbReference>
<proteinExistence type="inferred from homology"/>
<dbReference type="PANTHER" id="PTHR43452:SF1">
    <property type="entry name" value="PYRUVATE DECARBOXYLASE C186.09-RELATED"/>
    <property type="match status" value="1"/>
</dbReference>
<dbReference type="InterPro" id="IPR029061">
    <property type="entry name" value="THDP-binding"/>
</dbReference>
<keyword evidence="9" id="KW-0460">Magnesium</keyword>
<evidence type="ECO:0000256" key="8">
    <source>
        <dbReference type="ARBA" id="ARBA00022793"/>
    </source>
</evidence>
<comment type="subunit">
    <text evidence="5">Homotetramer.</text>
</comment>
<dbReference type="InterPro" id="IPR011766">
    <property type="entry name" value="TPP_enzyme_TPP-bd"/>
</dbReference>
<dbReference type="Gramene" id="EFJ21808">
    <property type="protein sequence ID" value="EFJ21808"/>
    <property type="gene ID" value="SELMODRAFT_417069"/>
</dbReference>
<evidence type="ECO:0000256" key="7">
    <source>
        <dbReference type="ARBA" id="ARBA00022723"/>
    </source>
</evidence>
<evidence type="ECO:0000259" key="12">
    <source>
        <dbReference type="Pfam" id="PF02775"/>
    </source>
</evidence>
<dbReference type="GO" id="GO:0046872">
    <property type="term" value="F:metal ion binding"/>
    <property type="evidence" value="ECO:0007669"/>
    <property type="project" value="UniProtKB-KW"/>
</dbReference>
<keyword evidence="10" id="KW-0786">Thiamine pyrophosphate</keyword>
<evidence type="ECO:0000256" key="2">
    <source>
        <dbReference type="ARBA" id="ARBA00001920"/>
    </source>
</evidence>
<evidence type="ECO:0000256" key="5">
    <source>
        <dbReference type="ARBA" id="ARBA00011881"/>
    </source>
</evidence>
<dbReference type="InParanoid" id="D8S196"/>
<dbReference type="Gene3D" id="3.40.50.970">
    <property type="match status" value="1"/>
</dbReference>
<evidence type="ECO:0000256" key="4">
    <source>
        <dbReference type="ARBA" id="ARBA00007812"/>
    </source>
</evidence>
<evidence type="ECO:0000256" key="11">
    <source>
        <dbReference type="ARBA" id="ARBA00023239"/>
    </source>
</evidence>
<keyword evidence="14" id="KW-1185">Reference proteome</keyword>
<evidence type="ECO:0000313" key="14">
    <source>
        <dbReference type="Proteomes" id="UP000001514"/>
    </source>
</evidence>
<keyword evidence="7" id="KW-0479">Metal-binding</keyword>
<dbReference type="STRING" id="88036.D8S196"/>
<name>D8S196_SELML</name>
<comment type="similarity">
    <text evidence="4">Belongs to the TPP enzyme family.</text>
</comment>
<evidence type="ECO:0000256" key="6">
    <source>
        <dbReference type="ARBA" id="ARBA00013202"/>
    </source>
</evidence>
<comment type="catalytic activity">
    <reaction evidence="1">
        <text>a 2-oxocarboxylate + H(+) = an aldehyde + CO2</text>
        <dbReference type="Rhea" id="RHEA:11628"/>
        <dbReference type="ChEBI" id="CHEBI:15378"/>
        <dbReference type="ChEBI" id="CHEBI:16526"/>
        <dbReference type="ChEBI" id="CHEBI:17478"/>
        <dbReference type="ChEBI" id="CHEBI:35179"/>
        <dbReference type="EC" id="4.1.1.1"/>
    </reaction>
</comment>
<dbReference type="AlphaFoldDB" id="D8S196"/>
<dbReference type="Proteomes" id="UP000001514">
    <property type="component" value="Unassembled WGS sequence"/>
</dbReference>
<dbReference type="KEGG" id="smo:SELMODRAFT_417069"/>
<dbReference type="PROSITE" id="PS51257">
    <property type="entry name" value="PROKAR_LIPOPROTEIN"/>
    <property type="match status" value="1"/>
</dbReference>
<comment type="cofactor">
    <cofactor evidence="3">
        <name>thiamine diphosphate</name>
        <dbReference type="ChEBI" id="CHEBI:58937"/>
    </cofactor>
</comment>
<gene>
    <name evidence="13" type="ORF">SELMODRAFT_417069</name>
</gene>
<organism evidence="14">
    <name type="scientific">Selaginella moellendorffii</name>
    <name type="common">Spikemoss</name>
    <dbReference type="NCBI Taxonomy" id="88036"/>
    <lineage>
        <taxon>Eukaryota</taxon>
        <taxon>Viridiplantae</taxon>
        <taxon>Streptophyta</taxon>
        <taxon>Embryophyta</taxon>
        <taxon>Tracheophyta</taxon>
        <taxon>Lycopodiopsida</taxon>
        <taxon>Selaginellales</taxon>
        <taxon>Selaginellaceae</taxon>
        <taxon>Selaginella</taxon>
    </lineage>
</organism>
<comment type="cofactor">
    <cofactor evidence="2">
        <name>a metal cation</name>
        <dbReference type="ChEBI" id="CHEBI:25213"/>
    </cofactor>
</comment>
<evidence type="ECO:0000313" key="13">
    <source>
        <dbReference type="EMBL" id="EFJ21808.1"/>
    </source>
</evidence>
<feature type="domain" description="Thiamine pyrophosphate enzyme TPP-binding" evidence="12">
    <location>
        <begin position="124"/>
        <end position="163"/>
    </location>
</feature>
<dbReference type="SUPFAM" id="SSF52518">
    <property type="entry name" value="Thiamin diphosphate-binding fold (THDP-binding)"/>
    <property type="match status" value="1"/>
</dbReference>
<dbReference type="PANTHER" id="PTHR43452">
    <property type="entry name" value="PYRUVATE DECARBOXYLASE"/>
    <property type="match status" value="1"/>
</dbReference>
<sequence length="219" mass="23612">MHWSTKNVSSGHTAIMVEPKRVTIGGGLSFGCVLMNDFLYGLAAKVKKHATSYENFVRLYVPLAKVGGEENSGAKLRVNGMLSKGTAVISETGDSWFNCQKLKLPDGCGCNTELLAVLSVPCLARTKDKRVITCIGDGSFQVAAQDVGTMIRYGQRSIIFLINSSGDTIEVEIHDGAYNTIKNLGYTGVVNAFHNNDGKCWTAKVSTEALKTGKNVKNK</sequence>
<evidence type="ECO:0000256" key="10">
    <source>
        <dbReference type="ARBA" id="ARBA00023052"/>
    </source>
</evidence>
<dbReference type="GO" id="GO:0030976">
    <property type="term" value="F:thiamine pyrophosphate binding"/>
    <property type="evidence" value="ECO:0007669"/>
    <property type="project" value="InterPro"/>
</dbReference>